<dbReference type="Pfam" id="PF22633">
    <property type="entry name" value="F5_F8_type_C_2"/>
    <property type="match status" value="1"/>
</dbReference>
<dbReference type="SMART" id="SM00607">
    <property type="entry name" value="FTP"/>
    <property type="match status" value="1"/>
</dbReference>
<dbReference type="GO" id="GO:0042806">
    <property type="term" value="F:fucose binding"/>
    <property type="evidence" value="ECO:0007669"/>
    <property type="project" value="UniProtKB-ARBA"/>
</dbReference>
<dbReference type="Gene3D" id="2.60.120.260">
    <property type="entry name" value="Galactose-binding domain-like"/>
    <property type="match status" value="1"/>
</dbReference>
<proteinExistence type="inferred from homology"/>
<dbReference type="AlphaFoldDB" id="A0A6P4Y1K2"/>
<keyword evidence="5" id="KW-0430">Lectin</keyword>
<evidence type="ECO:0000256" key="5">
    <source>
        <dbReference type="ARBA" id="ARBA00022734"/>
    </source>
</evidence>
<feature type="domain" description="F5/8 type C" evidence="9">
    <location>
        <begin position="9"/>
        <end position="169"/>
    </location>
</feature>
<comment type="subunit">
    <text evidence="3">Homotrimer.</text>
</comment>
<protein>
    <submittedName>
        <fullName evidence="11">Fucolectin-6-like isoform X1</fullName>
    </submittedName>
</protein>
<evidence type="ECO:0000313" key="11">
    <source>
        <dbReference type="RefSeq" id="XP_019622810.1"/>
    </source>
</evidence>
<keyword evidence="8" id="KW-0732">Signal</keyword>
<keyword evidence="6" id="KW-0106">Calcium</keyword>
<dbReference type="OrthoDB" id="547680at2759"/>
<evidence type="ECO:0000256" key="2">
    <source>
        <dbReference type="ARBA" id="ARBA00010147"/>
    </source>
</evidence>
<keyword evidence="10" id="KW-1185">Reference proteome</keyword>
<dbReference type="GO" id="GO:0010185">
    <property type="term" value="P:regulation of cellular defense response"/>
    <property type="evidence" value="ECO:0007669"/>
    <property type="project" value="UniProtKB-ARBA"/>
</dbReference>
<dbReference type="Proteomes" id="UP000515135">
    <property type="component" value="Unplaced"/>
</dbReference>
<feature type="chain" id="PRO_5028370009" evidence="8">
    <location>
        <begin position="21"/>
        <end position="231"/>
    </location>
</feature>
<dbReference type="GO" id="GO:0001868">
    <property type="term" value="P:regulation of complement activation, lectin pathway"/>
    <property type="evidence" value="ECO:0007669"/>
    <property type="project" value="UniProtKB-ARBA"/>
</dbReference>
<comment type="function">
    <text evidence="1">Acts as a defensive agent. Recognizes blood group fucosylated oligosaccharides including A, B, H and Lewis B-type antigens. Does not recognize Lewis A antigen and has low affinity for monovalent haptens.</text>
</comment>
<dbReference type="InterPro" id="IPR000421">
    <property type="entry name" value="FA58C"/>
</dbReference>
<evidence type="ECO:0000256" key="6">
    <source>
        <dbReference type="ARBA" id="ARBA00022837"/>
    </source>
</evidence>
<evidence type="ECO:0000256" key="3">
    <source>
        <dbReference type="ARBA" id="ARBA00011233"/>
    </source>
</evidence>
<dbReference type="GeneID" id="109468876"/>
<dbReference type="InterPro" id="IPR008979">
    <property type="entry name" value="Galactose-bd-like_sf"/>
</dbReference>
<accession>A0A6P4Y1K2</accession>
<dbReference type="RefSeq" id="XP_019622810.1">
    <property type="nucleotide sequence ID" value="XM_019767251.1"/>
</dbReference>
<name>A0A6P4Y1K2_BRABE</name>
<evidence type="ECO:0000256" key="8">
    <source>
        <dbReference type="SAM" id="SignalP"/>
    </source>
</evidence>
<dbReference type="InterPro" id="IPR051941">
    <property type="entry name" value="BG_Antigen-Binding_Lectin"/>
</dbReference>
<dbReference type="SUPFAM" id="SSF49785">
    <property type="entry name" value="Galactose-binding domain-like"/>
    <property type="match status" value="1"/>
</dbReference>
<evidence type="ECO:0000256" key="1">
    <source>
        <dbReference type="ARBA" id="ARBA00002219"/>
    </source>
</evidence>
<dbReference type="PANTHER" id="PTHR45713:SF6">
    <property type="entry name" value="F5_8 TYPE C DOMAIN-CONTAINING PROTEIN"/>
    <property type="match status" value="1"/>
</dbReference>
<keyword evidence="4" id="KW-0479">Metal-binding</keyword>
<sequence>MAGALTFFAILLLLGHSAEANKCVKGTRNLAKGRSAYQWNTLSGGVASRAVDGNKSPYWSSNSCTHTKEDIDPWWRVDLGSEHCVAEVVVVNRMDSCCKGRLEGFKVHVGNSGHPAFNPSCGGPQSVSKQNDKGEIRVDCGGRRGRYVGITLDGNEKILTLCEVEVYGEKSSRKRGGYYGALTGTGAQGNDLENAAFEEEALEKKAWEEEALEEEVLEEIEALEVALEMEK</sequence>
<feature type="signal peptide" evidence="8">
    <location>
        <begin position="1"/>
        <end position="20"/>
    </location>
</feature>
<evidence type="ECO:0000256" key="4">
    <source>
        <dbReference type="ARBA" id="ARBA00022723"/>
    </source>
</evidence>
<organism evidence="10 11">
    <name type="scientific">Branchiostoma belcheri</name>
    <name type="common">Amphioxus</name>
    <dbReference type="NCBI Taxonomy" id="7741"/>
    <lineage>
        <taxon>Eukaryota</taxon>
        <taxon>Metazoa</taxon>
        <taxon>Chordata</taxon>
        <taxon>Cephalochordata</taxon>
        <taxon>Leptocardii</taxon>
        <taxon>Amphioxiformes</taxon>
        <taxon>Branchiostomatidae</taxon>
        <taxon>Branchiostoma</taxon>
    </lineage>
</organism>
<dbReference type="KEGG" id="bbel:109468876"/>
<reference evidence="11" key="1">
    <citation type="submission" date="2025-08" db="UniProtKB">
        <authorList>
            <consortium name="RefSeq"/>
        </authorList>
    </citation>
    <scope>IDENTIFICATION</scope>
    <source>
        <tissue evidence="11">Gonad</tissue>
    </source>
</reference>
<evidence type="ECO:0000259" key="9">
    <source>
        <dbReference type="PROSITE" id="PS50022"/>
    </source>
</evidence>
<gene>
    <name evidence="11" type="primary">LOC109468876</name>
</gene>
<dbReference type="GO" id="GO:0046872">
    <property type="term" value="F:metal ion binding"/>
    <property type="evidence" value="ECO:0007669"/>
    <property type="project" value="UniProtKB-KW"/>
</dbReference>
<evidence type="ECO:0000256" key="7">
    <source>
        <dbReference type="ARBA" id="ARBA00023157"/>
    </source>
</evidence>
<dbReference type="InterPro" id="IPR006585">
    <property type="entry name" value="FTP1"/>
</dbReference>
<comment type="similarity">
    <text evidence="2">Belongs to the fucolectin family.</text>
</comment>
<keyword evidence="7" id="KW-1015">Disulfide bond</keyword>
<dbReference type="PANTHER" id="PTHR45713">
    <property type="entry name" value="FTP DOMAIN-CONTAINING PROTEIN"/>
    <property type="match status" value="1"/>
</dbReference>
<evidence type="ECO:0000313" key="10">
    <source>
        <dbReference type="Proteomes" id="UP000515135"/>
    </source>
</evidence>
<dbReference type="PROSITE" id="PS50022">
    <property type="entry name" value="FA58C_3"/>
    <property type="match status" value="1"/>
</dbReference>